<proteinExistence type="predicted"/>
<dbReference type="EMBL" id="JAYMYS010000006">
    <property type="protein sequence ID" value="KAK7388917.1"/>
    <property type="molecule type" value="Genomic_DNA"/>
</dbReference>
<reference evidence="1 2" key="1">
    <citation type="submission" date="2024-01" db="EMBL/GenBank/DDBJ databases">
        <title>The genomes of 5 underutilized Papilionoideae crops provide insights into root nodulation and disease resistanc.</title>
        <authorList>
            <person name="Jiang F."/>
        </authorList>
    </citation>
    <scope>NUCLEOTIDE SEQUENCE [LARGE SCALE GENOMIC DNA]</scope>
    <source>
        <strain evidence="1">DUOXIRENSHENG_FW03</strain>
        <tissue evidence="1">Leaves</tissue>
    </source>
</reference>
<keyword evidence="2" id="KW-1185">Reference proteome</keyword>
<comment type="caution">
    <text evidence="1">The sequence shown here is derived from an EMBL/GenBank/DDBJ whole genome shotgun (WGS) entry which is preliminary data.</text>
</comment>
<dbReference type="AlphaFoldDB" id="A0AAN9XE56"/>
<sequence length="119" mass="13516">MIACFHFHALHFLHGHCQMTLQVLQALSISSLDQYFLMIWLTSVCFNFKESQHALFIVNGNSKLLLVCMVLERFGELSRKSGDNFLLINTSYYSGFGIGCPTSEIDHYMLSSGLCIIEQ</sequence>
<gene>
    <name evidence="1" type="ORF">VNO78_23745</name>
</gene>
<organism evidence="1 2">
    <name type="scientific">Psophocarpus tetragonolobus</name>
    <name type="common">Winged bean</name>
    <name type="synonym">Dolichos tetragonolobus</name>
    <dbReference type="NCBI Taxonomy" id="3891"/>
    <lineage>
        <taxon>Eukaryota</taxon>
        <taxon>Viridiplantae</taxon>
        <taxon>Streptophyta</taxon>
        <taxon>Embryophyta</taxon>
        <taxon>Tracheophyta</taxon>
        <taxon>Spermatophyta</taxon>
        <taxon>Magnoliopsida</taxon>
        <taxon>eudicotyledons</taxon>
        <taxon>Gunneridae</taxon>
        <taxon>Pentapetalae</taxon>
        <taxon>rosids</taxon>
        <taxon>fabids</taxon>
        <taxon>Fabales</taxon>
        <taxon>Fabaceae</taxon>
        <taxon>Papilionoideae</taxon>
        <taxon>50 kb inversion clade</taxon>
        <taxon>NPAAA clade</taxon>
        <taxon>indigoferoid/millettioid clade</taxon>
        <taxon>Phaseoleae</taxon>
        <taxon>Psophocarpus</taxon>
    </lineage>
</organism>
<protein>
    <submittedName>
        <fullName evidence="1">Uncharacterized protein</fullName>
    </submittedName>
</protein>
<evidence type="ECO:0000313" key="2">
    <source>
        <dbReference type="Proteomes" id="UP001386955"/>
    </source>
</evidence>
<accession>A0AAN9XE56</accession>
<dbReference type="Proteomes" id="UP001386955">
    <property type="component" value="Unassembled WGS sequence"/>
</dbReference>
<evidence type="ECO:0000313" key="1">
    <source>
        <dbReference type="EMBL" id="KAK7388917.1"/>
    </source>
</evidence>
<name>A0AAN9XE56_PSOTE</name>